<evidence type="ECO:0000313" key="9">
    <source>
        <dbReference type="EMBL" id="HIQ63445.1"/>
    </source>
</evidence>
<evidence type="ECO:0000256" key="2">
    <source>
        <dbReference type="ARBA" id="ARBA00022448"/>
    </source>
</evidence>
<keyword evidence="2 7" id="KW-0813">Transport</keyword>
<comment type="similarity">
    <text evidence="7">Belongs to the binding-protein-dependent transport system permease family.</text>
</comment>
<protein>
    <submittedName>
        <fullName evidence="9">ABC transporter permease</fullName>
    </submittedName>
</protein>
<feature type="transmembrane region" description="Helical" evidence="7">
    <location>
        <begin position="252"/>
        <end position="278"/>
    </location>
</feature>
<evidence type="ECO:0000259" key="8">
    <source>
        <dbReference type="PROSITE" id="PS50928"/>
    </source>
</evidence>
<dbReference type="CDD" id="cd06261">
    <property type="entry name" value="TM_PBP2"/>
    <property type="match status" value="1"/>
</dbReference>
<evidence type="ECO:0000256" key="3">
    <source>
        <dbReference type="ARBA" id="ARBA00022475"/>
    </source>
</evidence>
<dbReference type="AlphaFoldDB" id="A0A9D0YX35"/>
<gene>
    <name evidence="9" type="ORF">IAA66_07645</name>
</gene>
<dbReference type="PANTHER" id="PTHR30465:SF0">
    <property type="entry name" value="OLIGOPEPTIDE TRANSPORT SYSTEM PERMEASE PROTEIN APPB"/>
    <property type="match status" value="1"/>
</dbReference>
<evidence type="ECO:0000256" key="7">
    <source>
        <dbReference type="RuleBase" id="RU363032"/>
    </source>
</evidence>
<dbReference type="Gene3D" id="1.10.3720.10">
    <property type="entry name" value="MetI-like"/>
    <property type="match status" value="1"/>
</dbReference>
<dbReference type="InterPro" id="IPR000515">
    <property type="entry name" value="MetI-like"/>
</dbReference>
<feature type="transmembrane region" description="Helical" evidence="7">
    <location>
        <begin position="207"/>
        <end position="232"/>
    </location>
</feature>
<keyword evidence="6 7" id="KW-0472">Membrane</keyword>
<reference evidence="9" key="2">
    <citation type="journal article" date="2021" name="PeerJ">
        <title>Extensive microbial diversity within the chicken gut microbiome revealed by metagenomics and culture.</title>
        <authorList>
            <person name="Gilroy R."/>
            <person name="Ravi A."/>
            <person name="Getino M."/>
            <person name="Pursley I."/>
            <person name="Horton D.L."/>
            <person name="Alikhan N.F."/>
            <person name="Baker D."/>
            <person name="Gharbi K."/>
            <person name="Hall N."/>
            <person name="Watson M."/>
            <person name="Adriaenssens E.M."/>
            <person name="Foster-Nyarko E."/>
            <person name="Jarju S."/>
            <person name="Secka A."/>
            <person name="Antonio M."/>
            <person name="Oren A."/>
            <person name="Chaudhuri R.R."/>
            <person name="La Ragione R."/>
            <person name="Hildebrand F."/>
            <person name="Pallen M.J."/>
        </authorList>
    </citation>
    <scope>NUCLEOTIDE SEQUENCE</scope>
    <source>
        <strain evidence="9">ChiHile30-977</strain>
    </source>
</reference>
<keyword evidence="5 7" id="KW-1133">Transmembrane helix</keyword>
<evidence type="ECO:0000256" key="4">
    <source>
        <dbReference type="ARBA" id="ARBA00022692"/>
    </source>
</evidence>
<sequence>MLLRLMPLTGYFPQEMLKEADEATRISYLRNQGLLDHPFVQLGRFVKNLFQGDLGRSLTVYPKVPISTLLQEKIPVTAAFGFSSLVLGIVLGVSLGLLMVRYKDRWGDRLGTLYIVTVRAVPNLIYLFFIQVWVSKWLNLPLVYYKDRPESWILPTICLALGSIAYYALWLRRFMVDEENRDYVKFAQVKGLPKKVVLRRHVFKNAVIPLVIYLPSDLLFIISGSLVIESLYAIPGTGGLLTNAIKSQDNPLVQVIVLMYAVLSVIGVFLGDMLVAFVDPRIKLTEGE</sequence>
<keyword evidence="4 7" id="KW-0812">Transmembrane</keyword>
<evidence type="ECO:0000256" key="5">
    <source>
        <dbReference type="ARBA" id="ARBA00022989"/>
    </source>
</evidence>
<dbReference type="Pfam" id="PF00528">
    <property type="entry name" value="BPD_transp_1"/>
    <property type="match status" value="1"/>
</dbReference>
<evidence type="ECO:0000313" key="10">
    <source>
        <dbReference type="Proteomes" id="UP000886819"/>
    </source>
</evidence>
<dbReference type="EMBL" id="DVFI01000105">
    <property type="protein sequence ID" value="HIQ63445.1"/>
    <property type="molecule type" value="Genomic_DNA"/>
</dbReference>
<dbReference type="SUPFAM" id="SSF161098">
    <property type="entry name" value="MetI-like"/>
    <property type="match status" value="1"/>
</dbReference>
<feature type="transmembrane region" description="Helical" evidence="7">
    <location>
        <begin position="78"/>
        <end position="100"/>
    </location>
</feature>
<dbReference type="PANTHER" id="PTHR30465">
    <property type="entry name" value="INNER MEMBRANE ABC TRANSPORTER"/>
    <property type="match status" value="1"/>
</dbReference>
<dbReference type="InterPro" id="IPR035906">
    <property type="entry name" value="MetI-like_sf"/>
</dbReference>
<dbReference type="GO" id="GO:0055085">
    <property type="term" value="P:transmembrane transport"/>
    <property type="evidence" value="ECO:0007669"/>
    <property type="project" value="InterPro"/>
</dbReference>
<feature type="transmembrane region" description="Helical" evidence="7">
    <location>
        <begin position="112"/>
        <end position="132"/>
    </location>
</feature>
<dbReference type="PROSITE" id="PS50928">
    <property type="entry name" value="ABC_TM1"/>
    <property type="match status" value="1"/>
</dbReference>
<feature type="transmembrane region" description="Helical" evidence="7">
    <location>
        <begin position="152"/>
        <end position="171"/>
    </location>
</feature>
<comment type="subcellular location">
    <subcellularLocation>
        <location evidence="1 7">Cell membrane</location>
        <topology evidence="1 7">Multi-pass membrane protein</topology>
    </subcellularLocation>
</comment>
<name>A0A9D0YX35_9FIRM</name>
<accession>A0A9D0YX35</accession>
<comment type="caution">
    <text evidence="9">The sequence shown here is derived from an EMBL/GenBank/DDBJ whole genome shotgun (WGS) entry which is preliminary data.</text>
</comment>
<reference evidence="9" key="1">
    <citation type="submission" date="2020-10" db="EMBL/GenBank/DDBJ databases">
        <authorList>
            <person name="Gilroy R."/>
        </authorList>
    </citation>
    <scope>NUCLEOTIDE SEQUENCE</scope>
    <source>
        <strain evidence="9">ChiHile30-977</strain>
    </source>
</reference>
<feature type="domain" description="ABC transmembrane type-1" evidence="8">
    <location>
        <begin position="74"/>
        <end position="271"/>
    </location>
</feature>
<dbReference type="GO" id="GO:0005886">
    <property type="term" value="C:plasma membrane"/>
    <property type="evidence" value="ECO:0007669"/>
    <property type="project" value="UniProtKB-SubCell"/>
</dbReference>
<evidence type="ECO:0000256" key="6">
    <source>
        <dbReference type="ARBA" id="ARBA00023136"/>
    </source>
</evidence>
<organism evidence="9 10">
    <name type="scientific">Candidatus Avichristensenella intestinipullorum</name>
    <dbReference type="NCBI Taxonomy" id="2840693"/>
    <lineage>
        <taxon>Bacteria</taxon>
        <taxon>Bacillati</taxon>
        <taxon>Bacillota</taxon>
        <taxon>Clostridia</taxon>
        <taxon>Candidatus Avichristensenella</taxon>
    </lineage>
</organism>
<keyword evidence="3" id="KW-1003">Cell membrane</keyword>
<evidence type="ECO:0000256" key="1">
    <source>
        <dbReference type="ARBA" id="ARBA00004651"/>
    </source>
</evidence>
<dbReference type="Proteomes" id="UP000886819">
    <property type="component" value="Unassembled WGS sequence"/>
</dbReference>
<proteinExistence type="inferred from homology"/>